<dbReference type="EMBL" id="JAQNDO010000001">
    <property type="protein sequence ID" value="MDC0747085.1"/>
    <property type="molecule type" value="Genomic_DNA"/>
</dbReference>
<evidence type="ECO:0000313" key="3">
    <source>
        <dbReference type="EMBL" id="MDC0747085.1"/>
    </source>
</evidence>
<name>A0ABT5F1W7_9BACT</name>
<protein>
    <recommendedName>
        <fullName evidence="5">YqaE/Pmp3 family membrane protein</fullName>
    </recommendedName>
</protein>
<feature type="transmembrane region" description="Helical" evidence="2">
    <location>
        <begin position="30"/>
        <end position="51"/>
    </location>
</feature>
<gene>
    <name evidence="3" type="ORF">POL67_37495</name>
</gene>
<keyword evidence="2" id="KW-0472">Membrane</keyword>
<organism evidence="3 4">
    <name type="scientific">Polyangium mundeleinium</name>
    <dbReference type="NCBI Taxonomy" id="2995306"/>
    <lineage>
        <taxon>Bacteria</taxon>
        <taxon>Pseudomonadati</taxon>
        <taxon>Myxococcota</taxon>
        <taxon>Polyangia</taxon>
        <taxon>Polyangiales</taxon>
        <taxon>Polyangiaceae</taxon>
        <taxon>Polyangium</taxon>
    </lineage>
</organism>
<evidence type="ECO:0008006" key="5">
    <source>
        <dbReference type="Google" id="ProtNLM"/>
    </source>
</evidence>
<evidence type="ECO:0000256" key="1">
    <source>
        <dbReference type="SAM" id="MobiDB-lite"/>
    </source>
</evidence>
<keyword evidence="4" id="KW-1185">Reference proteome</keyword>
<dbReference type="Proteomes" id="UP001221411">
    <property type="component" value="Unassembled WGS sequence"/>
</dbReference>
<accession>A0ABT5F1W7</accession>
<keyword evidence="2" id="KW-1133">Transmembrane helix</keyword>
<sequence length="80" mass="8880">MELEPLFTYGLPFLTAFAVGLLGRTRRIGFWGGVFFSILLTPLGGFLVALVSGAKPIEDEQAPKPLPAGSSEKKRRWFRR</sequence>
<comment type="caution">
    <text evidence="3">The sequence shown here is derived from an EMBL/GenBank/DDBJ whole genome shotgun (WGS) entry which is preliminary data.</text>
</comment>
<feature type="transmembrane region" description="Helical" evidence="2">
    <location>
        <begin position="6"/>
        <end position="23"/>
    </location>
</feature>
<feature type="region of interest" description="Disordered" evidence="1">
    <location>
        <begin position="59"/>
        <end position="80"/>
    </location>
</feature>
<reference evidence="3 4" key="1">
    <citation type="submission" date="2022-11" db="EMBL/GenBank/DDBJ databases">
        <title>Minimal conservation of predation-associated metabolite biosynthetic gene clusters underscores biosynthetic potential of Myxococcota including descriptions for ten novel species: Archangium lansinium sp. nov., Myxococcus landrumus sp. nov., Nannocystis bai.</title>
        <authorList>
            <person name="Ahearne A."/>
            <person name="Stevens C."/>
            <person name="Dowd S."/>
        </authorList>
    </citation>
    <scope>NUCLEOTIDE SEQUENCE [LARGE SCALE GENOMIC DNA]</scope>
    <source>
        <strain evidence="3 4">RJM3</strain>
    </source>
</reference>
<evidence type="ECO:0000313" key="4">
    <source>
        <dbReference type="Proteomes" id="UP001221411"/>
    </source>
</evidence>
<proteinExistence type="predicted"/>
<keyword evidence="2" id="KW-0812">Transmembrane</keyword>
<evidence type="ECO:0000256" key="2">
    <source>
        <dbReference type="SAM" id="Phobius"/>
    </source>
</evidence>
<dbReference type="RefSeq" id="WP_271925450.1">
    <property type="nucleotide sequence ID" value="NZ_JAQNDO010000001.1"/>
</dbReference>